<feature type="region of interest" description="Disordered" evidence="1">
    <location>
        <begin position="71"/>
        <end position="109"/>
    </location>
</feature>
<reference evidence="3" key="1">
    <citation type="journal article" date="2005" name="Nature">
        <title>The map-based sequence of the rice genome.</title>
        <authorList>
            <consortium name="International rice genome sequencing project (IRGSP)"/>
            <person name="Matsumoto T."/>
            <person name="Wu J."/>
            <person name="Kanamori H."/>
            <person name="Katayose Y."/>
            <person name="Fujisawa M."/>
            <person name="Namiki N."/>
            <person name="Mizuno H."/>
            <person name="Yamamoto K."/>
            <person name="Antonio B.A."/>
            <person name="Baba T."/>
            <person name="Sakata K."/>
            <person name="Nagamura Y."/>
            <person name="Aoki H."/>
            <person name="Arikawa K."/>
            <person name="Arita K."/>
            <person name="Bito T."/>
            <person name="Chiden Y."/>
            <person name="Fujitsuka N."/>
            <person name="Fukunaka R."/>
            <person name="Hamada M."/>
            <person name="Harada C."/>
            <person name="Hayashi A."/>
            <person name="Hijishita S."/>
            <person name="Honda M."/>
            <person name="Hosokawa S."/>
            <person name="Ichikawa Y."/>
            <person name="Idonuma A."/>
            <person name="Iijima M."/>
            <person name="Ikeda M."/>
            <person name="Ikeno M."/>
            <person name="Ito K."/>
            <person name="Ito S."/>
            <person name="Ito T."/>
            <person name="Ito Y."/>
            <person name="Ito Y."/>
            <person name="Iwabuchi A."/>
            <person name="Kamiya K."/>
            <person name="Karasawa W."/>
            <person name="Kurita K."/>
            <person name="Katagiri S."/>
            <person name="Kikuta A."/>
            <person name="Kobayashi H."/>
            <person name="Kobayashi N."/>
            <person name="Machita K."/>
            <person name="Maehara T."/>
            <person name="Masukawa M."/>
            <person name="Mizubayashi T."/>
            <person name="Mukai Y."/>
            <person name="Nagasaki H."/>
            <person name="Nagata Y."/>
            <person name="Naito S."/>
            <person name="Nakashima M."/>
            <person name="Nakama Y."/>
            <person name="Nakamichi Y."/>
            <person name="Nakamura M."/>
            <person name="Meguro A."/>
            <person name="Negishi M."/>
            <person name="Ohta I."/>
            <person name="Ohta T."/>
            <person name="Okamoto M."/>
            <person name="Ono N."/>
            <person name="Saji S."/>
            <person name="Sakaguchi M."/>
            <person name="Sakai K."/>
            <person name="Shibata M."/>
            <person name="Shimokawa T."/>
            <person name="Song J."/>
            <person name="Takazaki Y."/>
            <person name="Terasawa K."/>
            <person name="Tsugane M."/>
            <person name="Tsuji K."/>
            <person name="Ueda S."/>
            <person name="Waki K."/>
            <person name="Yamagata H."/>
            <person name="Yamamoto M."/>
            <person name="Yamamoto S."/>
            <person name="Yamane H."/>
            <person name="Yoshiki S."/>
            <person name="Yoshihara R."/>
            <person name="Yukawa K."/>
            <person name="Zhong H."/>
            <person name="Yano M."/>
            <person name="Yuan Q."/>
            <person name="Ouyang S."/>
            <person name="Liu J."/>
            <person name="Jones K.M."/>
            <person name="Gansberger K."/>
            <person name="Moffat K."/>
            <person name="Hill J."/>
            <person name="Bera J."/>
            <person name="Fadrosh D."/>
            <person name="Jin S."/>
            <person name="Johri S."/>
            <person name="Kim M."/>
            <person name="Overton L."/>
            <person name="Reardon M."/>
            <person name="Tsitrin T."/>
            <person name="Vuong H."/>
            <person name="Weaver B."/>
            <person name="Ciecko A."/>
            <person name="Tallon L."/>
            <person name="Jackson J."/>
            <person name="Pai G."/>
            <person name="Aken S.V."/>
            <person name="Utterback T."/>
            <person name="Reidmuller S."/>
            <person name="Feldblyum T."/>
            <person name="Hsiao J."/>
            <person name="Zismann V."/>
            <person name="Iobst S."/>
            <person name="de Vazeille A.R."/>
            <person name="Buell C.R."/>
            <person name="Ying K."/>
            <person name="Li Y."/>
            <person name="Lu T."/>
            <person name="Huang Y."/>
            <person name="Zhao Q."/>
            <person name="Feng Q."/>
            <person name="Zhang L."/>
            <person name="Zhu J."/>
            <person name="Weng Q."/>
            <person name="Mu J."/>
            <person name="Lu Y."/>
            <person name="Fan D."/>
            <person name="Liu Y."/>
            <person name="Guan J."/>
            <person name="Zhang Y."/>
            <person name="Yu S."/>
            <person name="Liu X."/>
            <person name="Zhang Y."/>
            <person name="Hong G."/>
            <person name="Han B."/>
            <person name="Choisne N."/>
            <person name="Demange N."/>
            <person name="Orjeda G."/>
            <person name="Samain S."/>
            <person name="Cattolico L."/>
            <person name="Pelletier E."/>
            <person name="Couloux A."/>
            <person name="Segurens B."/>
            <person name="Wincker P."/>
            <person name="D'Hont A."/>
            <person name="Scarpelli C."/>
            <person name="Weissenbach J."/>
            <person name="Salanoubat M."/>
            <person name="Quetier F."/>
            <person name="Yu Y."/>
            <person name="Kim H.R."/>
            <person name="Rambo T."/>
            <person name="Currie J."/>
            <person name="Collura K."/>
            <person name="Luo M."/>
            <person name="Yang T."/>
            <person name="Ammiraju J.S.S."/>
            <person name="Engler F."/>
            <person name="Soderlund C."/>
            <person name="Wing R.A."/>
            <person name="Palmer L.E."/>
            <person name="de la Bastide M."/>
            <person name="Spiegel L."/>
            <person name="Nascimento L."/>
            <person name="Zutavern T."/>
            <person name="O'Shaughnessy A."/>
            <person name="Dike S."/>
            <person name="Dedhia N."/>
            <person name="Preston R."/>
            <person name="Balija V."/>
            <person name="McCombie W.R."/>
            <person name="Chow T."/>
            <person name="Chen H."/>
            <person name="Chung M."/>
            <person name="Chen C."/>
            <person name="Shaw J."/>
            <person name="Wu H."/>
            <person name="Hsiao K."/>
            <person name="Chao Y."/>
            <person name="Chu M."/>
            <person name="Cheng C."/>
            <person name="Hour A."/>
            <person name="Lee P."/>
            <person name="Lin S."/>
            <person name="Lin Y."/>
            <person name="Liou J."/>
            <person name="Liu S."/>
            <person name="Hsing Y."/>
            <person name="Raghuvanshi S."/>
            <person name="Mohanty A."/>
            <person name="Bharti A.K."/>
            <person name="Gaur A."/>
            <person name="Gupta V."/>
            <person name="Kumar D."/>
            <person name="Ravi V."/>
            <person name="Vij S."/>
            <person name="Kapur A."/>
            <person name="Khurana P."/>
            <person name="Khurana P."/>
            <person name="Khurana J.P."/>
            <person name="Tyagi A.K."/>
            <person name="Gaikwad K."/>
            <person name="Singh A."/>
            <person name="Dalal V."/>
            <person name="Srivastava S."/>
            <person name="Dixit A."/>
            <person name="Pal A.K."/>
            <person name="Ghazi I.A."/>
            <person name="Yadav M."/>
            <person name="Pandit A."/>
            <person name="Bhargava A."/>
            <person name="Sureshbabu K."/>
            <person name="Batra K."/>
            <person name="Sharma T.R."/>
            <person name="Mohapatra T."/>
            <person name="Singh N.K."/>
            <person name="Messing J."/>
            <person name="Nelson A.B."/>
            <person name="Fuks G."/>
            <person name="Kavchok S."/>
            <person name="Keizer G."/>
            <person name="Linton E."/>
            <person name="Llaca V."/>
            <person name="Song R."/>
            <person name="Tanyolac B."/>
            <person name="Young S."/>
            <person name="Ho-Il K."/>
            <person name="Hahn J.H."/>
            <person name="Sangsakoo G."/>
            <person name="Vanavichit A."/>
            <person name="de Mattos Luiz.A.T."/>
            <person name="Zimmer P.D."/>
            <person name="Malone G."/>
            <person name="Dellagostin O."/>
            <person name="de Oliveira A.C."/>
            <person name="Bevan M."/>
            <person name="Bancroft I."/>
            <person name="Minx P."/>
            <person name="Cordum H."/>
            <person name="Wilson R."/>
            <person name="Cheng Z."/>
            <person name="Jin W."/>
            <person name="Jiang J."/>
            <person name="Leong S.A."/>
            <person name="Iwama H."/>
            <person name="Gojobori T."/>
            <person name="Itoh T."/>
            <person name="Niimura Y."/>
            <person name="Fujii Y."/>
            <person name="Habara T."/>
            <person name="Sakai H."/>
            <person name="Sato Y."/>
            <person name="Wilson G."/>
            <person name="Kumar K."/>
            <person name="McCouch S."/>
            <person name="Juretic N."/>
            <person name="Hoen D."/>
            <person name="Wright S."/>
            <person name="Bruskiewich R."/>
            <person name="Bureau T."/>
            <person name="Miyao A."/>
            <person name="Hirochika H."/>
            <person name="Nishikawa T."/>
            <person name="Kadowaki K."/>
            <person name="Sugiura M."/>
            <person name="Burr B."/>
            <person name="Sasaki T."/>
        </authorList>
    </citation>
    <scope>NUCLEOTIDE SEQUENCE [LARGE SCALE GENOMIC DNA]</scope>
    <source>
        <strain evidence="3">cv. Nipponbare</strain>
    </source>
</reference>
<evidence type="ECO:0000256" key="1">
    <source>
        <dbReference type="SAM" id="MobiDB-lite"/>
    </source>
</evidence>
<gene>
    <name evidence="2" type="primary">OJ1679_B08.20</name>
</gene>
<protein>
    <submittedName>
        <fullName evidence="2">Uncharacterized protein</fullName>
    </submittedName>
</protein>
<organism evidence="2 3">
    <name type="scientific">Oryza sativa subsp. japonica</name>
    <name type="common">Rice</name>
    <dbReference type="NCBI Taxonomy" id="39947"/>
    <lineage>
        <taxon>Eukaryota</taxon>
        <taxon>Viridiplantae</taxon>
        <taxon>Streptophyta</taxon>
        <taxon>Embryophyta</taxon>
        <taxon>Tracheophyta</taxon>
        <taxon>Spermatophyta</taxon>
        <taxon>Magnoliopsida</taxon>
        <taxon>Liliopsida</taxon>
        <taxon>Poales</taxon>
        <taxon>Poaceae</taxon>
        <taxon>BOP clade</taxon>
        <taxon>Oryzoideae</taxon>
        <taxon>Oryzeae</taxon>
        <taxon>Oryzinae</taxon>
        <taxon>Oryza</taxon>
        <taxon>Oryza sativa</taxon>
    </lineage>
</organism>
<dbReference type="EMBL" id="AP005294">
    <property type="protein sequence ID" value="BAD10259.1"/>
    <property type="molecule type" value="Genomic_DNA"/>
</dbReference>
<feature type="region of interest" description="Disordered" evidence="1">
    <location>
        <begin position="137"/>
        <end position="168"/>
    </location>
</feature>
<sequence length="168" mass="17448">MPPDDDDHKWHESDLTRIPFYVNRRYLSPSSFLRFSAIDTAAATCPFLIVPAGGRGTLAAVVKGISGQEASPAWTTVSPGGRPLRGIGDRGAEGEARQDERHGGRRSVTAAARVGDGDMAVDGVAIGTWAVAGALAGGVDDDNAGAARPADSETRRSTTTTKCSPASR</sequence>
<evidence type="ECO:0000313" key="2">
    <source>
        <dbReference type="EMBL" id="BAD10259.1"/>
    </source>
</evidence>
<evidence type="ECO:0000313" key="3">
    <source>
        <dbReference type="Proteomes" id="UP000000763"/>
    </source>
</evidence>
<proteinExistence type="predicted"/>
<dbReference type="AlphaFoldDB" id="Q6Z2X1"/>
<name>Q6Z2X1_ORYSJ</name>
<feature type="compositionally biased region" description="Polar residues" evidence="1">
    <location>
        <begin position="157"/>
        <end position="168"/>
    </location>
</feature>
<dbReference type="Proteomes" id="UP000000763">
    <property type="component" value="Chromosome 2"/>
</dbReference>
<accession>Q6Z2X1</accession>
<feature type="compositionally biased region" description="Basic and acidic residues" evidence="1">
    <location>
        <begin position="87"/>
        <end position="102"/>
    </location>
</feature>
<reference evidence="3" key="2">
    <citation type="journal article" date="2008" name="Nucleic Acids Res.">
        <title>The rice annotation project database (RAP-DB): 2008 update.</title>
        <authorList>
            <consortium name="The rice annotation project (RAP)"/>
        </authorList>
    </citation>
    <scope>GENOME REANNOTATION</scope>
    <source>
        <strain evidence="3">cv. Nipponbare</strain>
    </source>
</reference>